<keyword evidence="2" id="KW-1185">Reference proteome</keyword>
<gene>
    <name evidence="1" type="ORF">BIV23_17410</name>
</gene>
<evidence type="ECO:0000313" key="1">
    <source>
        <dbReference type="EMBL" id="OIK04529.1"/>
    </source>
</evidence>
<accession>A0A1S2QEE0</accession>
<dbReference type="Proteomes" id="UP000179642">
    <property type="component" value="Unassembled WGS sequence"/>
</dbReference>
<dbReference type="AlphaFoldDB" id="A0A1S2QEE0"/>
<evidence type="ECO:0000313" key="2">
    <source>
        <dbReference type="Proteomes" id="UP000179642"/>
    </source>
</evidence>
<organism evidence="1 2">
    <name type="scientific">Streptomyces monashensis</name>
    <dbReference type="NCBI Taxonomy" id="1678012"/>
    <lineage>
        <taxon>Bacteria</taxon>
        <taxon>Bacillati</taxon>
        <taxon>Actinomycetota</taxon>
        <taxon>Actinomycetes</taxon>
        <taxon>Kitasatosporales</taxon>
        <taxon>Streptomycetaceae</taxon>
        <taxon>Streptomyces</taxon>
    </lineage>
</organism>
<sequence>MVQDHSLTFRDLGPSLAPQAEQTWLVGSNLPILTRVRPYLTALYSSMRTNCAQPASCTLLASLVRASALIARSSTPIAWFSRIN</sequence>
<proteinExistence type="predicted"/>
<reference evidence="1 2" key="1">
    <citation type="submission" date="2016-10" db="EMBL/GenBank/DDBJ databases">
        <title>Genome sequence of Streptomyces sp. MUSC 1.</title>
        <authorList>
            <person name="Lee L.-H."/>
            <person name="Ser H.-L."/>
            <person name="Law J.W.-F."/>
        </authorList>
    </citation>
    <scope>NUCLEOTIDE SEQUENCE [LARGE SCALE GENOMIC DNA]</scope>
    <source>
        <strain evidence="1 2">MUSC 1</strain>
    </source>
</reference>
<dbReference type="EMBL" id="MLYO01000027">
    <property type="protein sequence ID" value="OIK04529.1"/>
    <property type="molecule type" value="Genomic_DNA"/>
</dbReference>
<comment type="caution">
    <text evidence="1">The sequence shown here is derived from an EMBL/GenBank/DDBJ whole genome shotgun (WGS) entry which is preliminary data.</text>
</comment>
<name>A0A1S2QEE0_9ACTN</name>
<protein>
    <submittedName>
        <fullName evidence="1">Uncharacterized protein</fullName>
    </submittedName>
</protein>